<feature type="transmembrane region" description="Helical" evidence="6">
    <location>
        <begin position="292"/>
        <end position="314"/>
    </location>
</feature>
<sequence>MLFLKKLINSSLMQNIFALSFVQVLNYILPLLLIPYLLKTLGASGWGKIVFVQLVLQYFVVVVTYGFQWSAVNKISPIRKQVILVNKLFSGYFFSQLLLLMVCLLILSTGVLIFDDLKSEFDLVYIGFIAVAGTVVFPIWLMQALEELKFVALTQLVSQIFCFSCIFLFVNSSDDLDVALFFQSINNLISGSLCFCFLYKKGYKLTKISISDIVISLKDGFTLFTSQVWISLYTNSIPIILGLVTNSTVVATYSVADRIQKAIRFILNPISRAIFPRISFLQKNDIEKSDRLLKISIAFTFIITAIASLILFTFIDDIIQFLNAENLPNIYSVIYIFTIMPVLVGLSSVISIQALIPKGYSKALNKIWFSACLITLLIIYPIINEYGVIGAAVLAVLVEAYILILMLIVLKRGKK</sequence>
<feature type="transmembrane region" description="Helical" evidence="6">
    <location>
        <begin position="123"/>
        <end position="141"/>
    </location>
</feature>
<evidence type="ECO:0000313" key="7">
    <source>
        <dbReference type="EMBL" id="WMG19356.1"/>
    </source>
</evidence>
<evidence type="ECO:0000256" key="2">
    <source>
        <dbReference type="ARBA" id="ARBA00022475"/>
    </source>
</evidence>
<feature type="transmembrane region" description="Helical" evidence="6">
    <location>
        <begin position="12"/>
        <end position="37"/>
    </location>
</feature>
<reference evidence="7 8" key="1">
    <citation type="submission" date="2023-04" db="EMBL/GenBank/DDBJ databases">
        <title>Acinetobacter johnsonii isolate AYTCM encoding NDM-1, OXA-58 and PER-1.</title>
        <authorList>
            <person name="Tian C."/>
            <person name="Wang S."/>
            <person name="Fan X."/>
            <person name="Xia D."/>
        </authorList>
    </citation>
    <scope>NUCLEOTIDE SEQUENCE [LARGE SCALE GENOMIC DNA]</scope>
    <source>
        <strain evidence="7 8">AYTCM</strain>
    </source>
</reference>
<comment type="subcellular location">
    <subcellularLocation>
        <location evidence="1">Cell membrane</location>
        <topology evidence="1">Multi-pass membrane protein</topology>
    </subcellularLocation>
</comment>
<dbReference type="PANTHER" id="PTHR30250">
    <property type="entry name" value="PST FAMILY PREDICTED COLANIC ACID TRANSPORTER"/>
    <property type="match status" value="1"/>
</dbReference>
<keyword evidence="5 6" id="KW-0472">Membrane</keyword>
<evidence type="ECO:0000256" key="5">
    <source>
        <dbReference type="ARBA" id="ARBA00023136"/>
    </source>
</evidence>
<evidence type="ECO:0000256" key="6">
    <source>
        <dbReference type="SAM" id="Phobius"/>
    </source>
</evidence>
<feature type="transmembrane region" description="Helical" evidence="6">
    <location>
        <begin position="367"/>
        <end position="383"/>
    </location>
</feature>
<protein>
    <submittedName>
        <fullName evidence="7">Oligosaccharide flippase family protein</fullName>
    </submittedName>
</protein>
<evidence type="ECO:0000256" key="4">
    <source>
        <dbReference type="ARBA" id="ARBA00022989"/>
    </source>
</evidence>
<gene>
    <name evidence="7" type="ORF">QBJ73_07355</name>
</gene>
<keyword evidence="2" id="KW-1003">Cell membrane</keyword>
<dbReference type="Pfam" id="PF01943">
    <property type="entry name" value="Polysacc_synt"/>
    <property type="match status" value="1"/>
</dbReference>
<dbReference type="GO" id="GO:0005886">
    <property type="term" value="C:plasma membrane"/>
    <property type="evidence" value="ECO:0007669"/>
    <property type="project" value="UniProtKB-SubCell"/>
</dbReference>
<keyword evidence="3 6" id="KW-0812">Transmembrane</keyword>
<keyword evidence="4 6" id="KW-1133">Transmembrane helix</keyword>
<accession>A0AAJ6LGH9</accession>
<dbReference type="InterPro" id="IPR050833">
    <property type="entry name" value="Poly_Biosynth_Transport"/>
</dbReference>
<name>A0AAJ6LGH9_ACIJO</name>
<keyword evidence="8" id="KW-1185">Reference proteome</keyword>
<feature type="transmembrane region" description="Helical" evidence="6">
    <location>
        <begin position="49"/>
        <end position="67"/>
    </location>
</feature>
<organism evidence="7 8">
    <name type="scientific">Acinetobacter johnsonii</name>
    <dbReference type="NCBI Taxonomy" id="40214"/>
    <lineage>
        <taxon>Bacteria</taxon>
        <taxon>Pseudomonadati</taxon>
        <taxon>Pseudomonadota</taxon>
        <taxon>Gammaproteobacteria</taxon>
        <taxon>Moraxellales</taxon>
        <taxon>Moraxellaceae</taxon>
        <taxon>Acinetobacter</taxon>
    </lineage>
</organism>
<dbReference type="InterPro" id="IPR002797">
    <property type="entry name" value="Polysacc_synth"/>
</dbReference>
<dbReference type="Proteomes" id="UP001244586">
    <property type="component" value="Chromosome"/>
</dbReference>
<dbReference type="EMBL" id="CP121776">
    <property type="protein sequence ID" value="WMG19356.1"/>
    <property type="molecule type" value="Genomic_DNA"/>
</dbReference>
<evidence type="ECO:0000256" key="1">
    <source>
        <dbReference type="ARBA" id="ARBA00004651"/>
    </source>
</evidence>
<feature type="transmembrane region" description="Helical" evidence="6">
    <location>
        <begin position="178"/>
        <end position="198"/>
    </location>
</feature>
<dbReference type="PANTHER" id="PTHR30250:SF11">
    <property type="entry name" value="O-ANTIGEN TRANSPORTER-RELATED"/>
    <property type="match status" value="1"/>
</dbReference>
<evidence type="ECO:0000256" key="3">
    <source>
        <dbReference type="ARBA" id="ARBA00022692"/>
    </source>
</evidence>
<proteinExistence type="predicted"/>
<feature type="transmembrane region" description="Helical" evidence="6">
    <location>
        <begin position="150"/>
        <end position="172"/>
    </location>
</feature>
<evidence type="ECO:0000313" key="8">
    <source>
        <dbReference type="Proteomes" id="UP001244586"/>
    </source>
</evidence>
<dbReference type="AlphaFoldDB" id="A0AAJ6LGH9"/>
<dbReference type="RefSeq" id="WP_308469614.1">
    <property type="nucleotide sequence ID" value="NZ_CP121776.1"/>
</dbReference>
<feature type="transmembrane region" description="Helical" evidence="6">
    <location>
        <begin position="334"/>
        <end position="355"/>
    </location>
</feature>
<feature type="transmembrane region" description="Helical" evidence="6">
    <location>
        <begin position="88"/>
        <end position="111"/>
    </location>
</feature>
<feature type="transmembrane region" description="Helical" evidence="6">
    <location>
        <begin position="389"/>
        <end position="410"/>
    </location>
</feature>